<sequence length="209" mass="23481">MLSRKLGEQLGRPTQSLSGWLISKFLKKHNQILEENTVKLCEIQPDETVLELGYGPGLGLQQAVQLLTGSGGKLLGVDYSTYMHSMATKRMQEHIASRKVDLYCCDVAAMPFKDSSVDKVFHCNCYYFWPDLKTAASEIHRVMKPGALMVTTLRLDRIASFASRKVFPGENWRPETYMEALQSCGFADVQMENRAENLISFQAIYATAA</sequence>
<dbReference type="Gene3D" id="3.40.50.150">
    <property type="entry name" value="Vaccinia Virus protein VP39"/>
    <property type="match status" value="1"/>
</dbReference>
<dbReference type="SUPFAM" id="SSF53335">
    <property type="entry name" value="S-adenosyl-L-methionine-dependent methyltransferases"/>
    <property type="match status" value="1"/>
</dbReference>
<keyword evidence="5" id="KW-1185">Reference proteome</keyword>
<evidence type="ECO:0000256" key="1">
    <source>
        <dbReference type="ARBA" id="ARBA00022679"/>
    </source>
</evidence>
<reference evidence="4" key="1">
    <citation type="submission" date="2020-07" db="EMBL/GenBank/DDBJ databases">
        <title>Clarias magur genome sequencing, assembly and annotation.</title>
        <authorList>
            <person name="Kushwaha B."/>
            <person name="Kumar R."/>
            <person name="Das P."/>
            <person name="Joshi C.G."/>
            <person name="Kumar D."/>
            <person name="Nagpure N.S."/>
            <person name="Pandey M."/>
            <person name="Agarwal S."/>
            <person name="Srivastava S."/>
            <person name="Singh M."/>
            <person name="Sahoo L."/>
            <person name="Jayasankar P."/>
            <person name="Meher P.K."/>
            <person name="Koringa P.G."/>
            <person name="Iquebal M.A."/>
            <person name="Das S.P."/>
            <person name="Bit A."/>
            <person name="Patnaik S."/>
            <person name="Patel N."/>
            <person name="Shah T.M."/>
            <person name="Hinsu A."/>
            <person name="Jena J.K."/>
        </authorList>
    </citation>
    <scope>NUCLEOTIDE SEQUENCE</scope>
    <source>
        <strain evidence="4">CIFAMagur01</strain>
        <tissue evidence="4">Testis</tissue>
    </source>
</reference>
<dbReference type="InterPro" id="IPR013216">
    <property type="entry name" value="Methyltransf_11"/>
</dbReference>
<dbReference type="CDD" id="cd02440">
    <property type="entry name" value="AdoMet_MTases"/>
    <property type="match status" value="1"/>
</dbReference>
<proteinExistence type="inferred from homology"/>
<evidence type="ECO:0000313" key="5">
    <source>
        <dbReference type="Proteomes" id="UP000727407"/>
    </source>
</evidence>
<feature type="non-terminal residue" evidence="4">
    <location>
        <position position="209"/>
    </location>
</feature>
<dbReference type="PANTHER" id="PTHR44068:SF1">
    <property type="entry name" value="HYPOTHETICAL LOC100005854"/>
    <property type="match status" value="1"/>
</dbReference>
<protein>
    <submittedName>
        <fullName evidence="4">24-methylenesterol C-methyltransferase 2-like</fullName>
    </submittedName>
</protein>
<dbReference type="OrthoDB" id="10250730at2759"/>
<dbReference type="InterPro" id="IPR050447">
    <property type="entry name" value="Erg6_SMT_methyltransf"/>
</dbReference>
<comment type="caution">
    <text evidence="4">The sequence shown here is derived from an EMBL/GenBank/DDBJ whole genome shotgun (WGS) entry which is preliminary data.</text>
</comment>
<evidence type="ECO:0000313" key="4">
    <source>
        <dbReference type="EMBL" id="KAF5889175.1"/>
    </source>
</evidence>
<name>A0A8J4U1R4_CLAMG</name>
<comment type="similarity">
    <text evidence="2">Belongs to the class I-like SAM-binding methyltransferase superfamily. Erg6/SMT family.</text>
</comment>
<dbReference type="GO" id="GO:0005783">
    <property type="term" value="C:endoplasmic reticulum"/>
    <property type="evidence" value="ECO:0007669"/>
    <property type="project" value="TreeGrafter"/>
</dbReference>
<accession>A0A8J4U1R4</accession>
<dbReference type="Pfam" id="PF08241">
    <property type="entry name" value="Methyltransf_11"/>
    <property type="match status" value="1"/>
</dbReference>
<dbReference type="GO" id="GO:0016126">
    <property type="term" value="P:sterol biosynthetic process"/>
    <property type="evidence" value="ECO:0007669"/>
    <property type="project" value="TreeGrafter"/>
</dbReference>
<dbReference type="GO" id="GO:0003838">
    <property type="term" value="F:sterol 24-C-methyltransferase activity"/>
    <property type="evidence" value="ECO:0007669"/>
    <property type="project" value="TreeGrafter"/>
</dbReference>
<dbReference type="AlphaFoldDB" id="A0A8J4U1R4"/>
<dbReference type="PANTHER" id="PTHR44068">
    <property type="entry name" value="ZGC:194242"/>
    <property type="match status" value="1"/>
</dbReference>
<gene>
    <name evidence="4" type="ORF">DAT39_021120</name>
</gene>
<organism evidence="4 5">
    <name type="scientific">Clarias magur</name>
    <name type="common">Asian catfish</name>
    <name type="synonym">Macropteronotus magur</name>
    <dbReference type="NCBI Taxonomy" id="1594786"/>
    <lineage>
        <taxon>Eukaryota</taxon>
        <taxon>Metazoa</taxon>
        <taxon>Chordata</taxon>
        <taxon>Craniata</taxon>
        <taxon>Vertebrata</taxon>
        <taxon>Euteleostomi</taxon>
        <taxon>Actinopterygii</taxon>
        <taxon>Neopterygii</taxon>
        <taxon>Teleostei</taxon>
        <taxon>Ostariophysi</taxon>
        <taxon>Siluriformes</taxon>
        <taxon>Clariidae</taxon>
        <taxon>Clarias</taxon>
    </lineage>
</organism>
<evidence type="ECO:0000256" key="2">
    <source>
        <dbReference type="ARBA" id="ARBA00038188"/>
    </source>
</evidence>
<dbReference type="EMBL" id="QNUK01000851">
    <property type="protein sequence ID" value="KAF5889175.1"/>
    <property type="molecule type" value="Genomic_DNA"/>
</dbReference>
<dbReference type="Proteomes" id="UP000727407">
    <property type="component" value="Unassembled WGS sequence"/>
</dbReference>
<dbReference type="InterPro" id="IPR029063">
    <property type="entry name" value="SAM-dependent_MTases_sf"/>
</dbReference>
<evidence type="ECO:0000259" key="3">
    <source>
        <dbReference type="Pfam" id="PF08241"/>
    </source>
</evidence>
<feature type="domain" description="Methyltransferase type 11" evidence="3">
    <location>
        <begin position="50"/>
        <end position="150"/>
    </location>
</feature>
<keyword evidence="1" id="KW-0808">Transferase</keyword>